<protein>
    <submittedName>
        <fullName evidence="1">Uncharacterized protein</fullName>
    </submittedName>
</protein>
<evidence type="ECO:0000313" key="1">
    <source>
        <dbReference type="EMBL" id="KAF5177296.1"/>
    </source>
</evidence>
<reference evidence="1 2" key="1">
    <citation type="submission" date="2020-06" db="EMBL/GenBank/DDBJ databases">
        <title>Transcriptomic and genomic resources for Thalictrum thalictroides and T. hernandezii: Facilitating candidate gene discovery in an emerging model plant lineage.</title>
        <authorList>
            <person name="Arias T."/>
            <person name="Riano-Pachon D.M."/>
            <person name="Di Stilio V.S."/>
        </authorList>
    </citation>
    <scope>NUCLEOTIDE SEQUENCE [LARGE SCALE GENOMIC DNA]</scope>
    <source>
        <strain evidence="2">cv. WT478/WT964</strain>
        <tissue evidence="1">Leaves</tissue>
    </source>
</reference>
<dbReference type="AlphaFoldDB" id="A0A7J6UXG7"/>
<accession>A0A7J6UXG7</accession>
<keyword evidence="2" id="KW-1185">Reference proteome</keyword>
<proteinExistence type="predicted"/>
<gene>
    <name evidence="1" type="ORF">FRX31_033117</name>
</gene>
<dbReference type="EMBL" id="JABWDY010041582">
    <property type="protein sequence ID" value="KAF5177296.1"/>
    <property type="molecule type" value="Genomic_DNA"/>
</dbReference>
<comment type="caution">
    <text evidence="1">The sequence shown here is derived from an EMBL/GenBank/DDBJ whole genome shotgun (WGS) entry which is preliminary data.</text>
</comment>
<dbReference type="OrthoDB" id="10565714at2759"/>
<evidence type="ECO:0000313" key="2">
    <source>
        <dbReference type="Proteomes" id="UP000554482"/>
    </source>
</evidence>
<organism evidence="1 2">
    <name type="scientific">Thalictrum thalictroides</name>
    <name type="common">Rue-anemone</name>
    <name type="synonym">Anemone thalictroides</name>
    <dbReference type="NCBI Taxonomy" id="46969"/>
    <lineage>
        <taxon>Eukaryota</taxon>
        <taxon>Viridiplantae</taxon>
        <taxon>Streptophyta</taxon>
        <taxon>Embryophyta</taxon>
        <taxon>Tracheophyta</taxon>
        <taxon>Spermatophyta</taxon>
        <taxon>Magnoliopsida</taxon>
        <taxon>Ranunculales</taxon>
        <taxon>Ranunculaceae</taxon>
        <taxon>Thalictroideae</taxon>
        <taxon>Thalictrum</taxon>
    </lineage>
</organism>
<sequence length="116" mass="12901">MLLEVENAGYATGQPVQGMILDIMRDSESEDEDWRAQLSFDCTLCCLKSIVIKNCEGCRNEFIFVEFLLKKALALEHMVIQLTSKSSAEEKNLVTFSNQIRSLPTASSNVAVPLAL</sequence>
<name>A0A7J6UXG7_THATH</name>
<dbReference type="Proteomes" id="UP000554482">
    <property type="component" value="Unassembled WGS sequence"/>
</dbReference>